<proteinExistence type="predicted"/>
<dbReference type="SUPFAM" id="SSF54631">
    <property type="entry name" value="CBS-domain pair"/>
    <property type="match status" value="1"/>
</dbReference>
<dbReference type="AlphaFoldDB" id="Q9P9C1"/>
<feature type="domain" description="CBS" evidence="1">
    <location>
        <begin position="72"/>
        <end position="123"/>
    </location>
</feature>
<feature type="domain" description="CBS" evidence="1">
    <location>
        <begin position="10"/>
        <end position="60"/>
    </location>
</feature>
<dbReference type="Pfam" id="PF00571">
    <property type="entry name" value="CBS"/>
    <property type="match status" value="2"/>
</dbReference>
<dbReference type="InterPro" id="IPR046342">
    <property type="entry name" value="CBS_dom_sf"/>
</dbReference>
<dbReference type="CDD" id="cd02205">
    <property type="entry name" value="CBS_pair_SF"/>
    <property type="match status" value="1"/>
</dbReference>
<evidence type="ECO:0000313" key="2">
    <source>
        <dbReference type="EMBL" id="AAF97197.1"/>
    </source>
</evidence>
<accession>Q9P9C1</accession>
<dbReference type="InterPro" id="IPR000644">
    <property type="entry name" value="CBS_dom"/>
</dbReference>
<organism evidence="2">
    <name type="scientific">uncultured marine group II euryarchaeote 37F11</name>
    <dbReference type="NCBI Taxonomy" id="133822"/>
    <lineage>
        <taxon>Archaea</taxon>
        <taxon>Methanobacteriati</taxon>
        <taxon>Thermoplasmatota</taxon>
        <taxon>Candidatus Poseidoniia</taxon>
        <taxon>Candidatus Poseidoniales</taxon>
        <taxon>environmental samples</taxon>
    </lineage>
</organism>
<protein>
    <submittedName>
        <fullName evidence="2">CBS-domain protein</fullName>
    </submittedName>
</protein>
<evidence type="ECO:0000259" key="1">
    <source>
        <dbReference type="Pfam" id="PF00571"/>
    </source>
</evidence>
<sequence>MSETVADLVLDDEHVTIGLEDTLVEGCKRLVSIPSGILVVLDDDDQVKGVIGQRQMLKAIGNGIDVSETTCKEVMEMDVLKVPLTDAIADVIKSVNERMPQAVVAVNEDGGFEGYFSPEDYRQAQSILSANPSLGTLE</sequence>
<name>Q9P9C1_9ARCH</name>
<reference evidence="2" key="1">
    <citation type="journal article" date="2000" name="Environ. Microbiol.">
        <title>Construction and analysis of bacterial artificial chromosome libraries from a marine microbial assemblage.</title>
        <authorList>
            <person name="Beja O."/>
            <person name="Suzuki M.T."/>
            <person name="Koonin E.V."/>
            <person name="Aravind L."/>
            <person name="Hadd A."/>
            <person name="Nguyen L.P."/>
            <person name="Villacorta R."/>
            <person name="Amjadi M."/>
            <person name="Garrigues C."/>
            <person name="Jovanovich S.B."/>
            <person name="Feldman R.A."/>
            <person name="Delong E.F."/>
        </authorList>
    </citation>
    <scope>NUCLEOTIDE SEQUENCE</scope>
</reference>
<dbReference type="EMBL" id="AF268611">
    <property type="protein sequence ID" value="AAF97197.1"/>
    <property type="molecule type" value="Genomic_DNA"/>
</dbReference>
<dbReference type="Gene3D" id="3.10.580.10">
    <property type="entry name" value="CBS-domain"/>
    <property type="match status" value="1"/>
</dbReference>